<evidence type="ECO:0000256" key="1">
    <source>
        <dbReference type="ARBA" id="ARBA00008694"/>
    </source>
</evidence>
<dbReference type="Pfam" id="PF00583">
    <property type="entry name" value="Acetyltransf_1"/>
    <property type="match status" value="1"/>
</dbReference>
<dbReference type="PROSITE" id="PS51186">
    <property type="entry name" value="GNAT"/>
    <property type="match status" value="1"/>
</dbReference>
<dbReference type="FunFam" id="3.40.630.30:FF:000064">
    <property type="entry name" value="GNAT family acetyltransferase"/>
    <property type="match status" value="1"/>
</dbReference>
<evidence type="ECO:0000313" key="5">
    <source>
        <dbReference type="EMBL" id="CAA9343809.1"/>
    </source>
</evidence>
<accession>A0A6J4LWF5</accession>
<proteinExistence type="inferred from homology"/>
<evidence type="ECO:0000256" key="2">
    <source>
        <dbReference type="ARBA" id="ARBA00022679"/>
    </source>
</evidence>
<dbReference type="PANTHER" id="PTHR10545">
    <property type="entry name" value="DIAMINE N-ACETYLTRANSFERASE"/>
    <property type="match status" value="1"/>
</dbReference>
<dbReference type="CDD" id="cd04301">
    <property type="entry name" value="NAT_SF"/>
    <property type="match status" value="1"/>
</dbReference>
<gene>
    <name evidence="5" type="ORF">AVDCRST_MAG07-2555</name>
</gene>
<dbReference type="GO" id="GO:0008080">
    <property type="term" value="F:N-acetyltransferase activity"/>
    <property type="evidence" value="ECO:0007669"/>
    <property type="project" value="TreeGrafter"/>
</dbReference>
<name>A0A6J4LWF5_9ACTN</name>
<evidence type="ECO:0000259" key="4">
    <source>
        <dbReference type="PROSITE" id="PS51186"/>
    </source>
</evidence>
<sequence>MERLSARVRPAAPADVPVLLQLVRELAAYEREPDAVEATEPMLAGALFGPAPAASCTVALGPDGEVAGFALWYVTFSTWKGRPGLWLEDLFVRPAARGTGLGKALLQELARTCVERGYARFEWWVLDWNAPAIGFYRALGGVPQDEWTTFRVDGDALRALGGG</sequence>
<dbReference type="SUPFAM" id="SSF55729">
    <property type="entry name" value="Acyl-CoA N-acyltransferases (Nat)"/>
    <property type="match status" value="1"/>
</dbReference>
<keyword evidence="3" id="KW-0012">Acyltransferase</keyword>
<reference evidence="5" key="1">
    <citation type="submission" date="2020-02" db="EMBL/GenBank/DDBJ databases">
        <authorList>
            <person name="Meier V. D."/>
        </authorList>
    </citation>
    <scope>NUCLEOTIDE SEQUENCE</scope>
    <source>
        <strain evidence="5">AVDCRST_MAG07</strain>
    </source>
</reference>
<keyword evidence="2 5" id="KW-0808">Transferase</keyword>
<comment type="similarity">
    <text evidence="1">Belongs to the acetyltransferase family.</text>
</comment>
<dbReference type="InterPro" id="IPR016181">
    <property type="entry name" value="Acyl_CoA_acyltransferase"/>
</dbReference>
<organism evidence="5">
    <name type="scientific">uncultured Frankineae bacterium</name>
    <dbReference type="NCBI Taxonomy" id="437475"/>
    <lineage>
        <taxon>Bacteria</taxon>
        <taxon>Bacillati</taxon>
        <taxon>Actinomycetota</taxon>
        <taxon>Actinomycetes</taxon>
        <taxon>Frankiales</taxon>
        <taxon>environmental samples</taxon>
    </lineage>
</organism>
<dbReference type="EMBL" id="CADCUB010000121">
    <property type="protein sequence ID" value="CAA9343809.1"/>
    <property type="molecule type" value="Genomic_DNA"/>
</dbReference>
<dbReference type="Gene3D" id="3.40.630.30">
    <property type="match status" value="1"/>
</dbReference>
<dbReference type="AlphaFoldDB" id="A0A6J4LWF5"/>
<protein>
    <submittedName>
        <fullName evidence="5">Histone acetyltransferase HPA2 and related acetyltransferases</fullName>
    </submittedName>
</protein>
<evidence type="ECO:0000256" key="3">
    <source>
        <dbReference type="ARBA" id="ARBA00023315"/>
    </source>
</evidence>
<dbReference type="InterPro" id="IPR051016">
    <property type="entry name" value="Diverse_Substrate_AcTransf"/>
</dbReference>
<dbReference type="PANTHER" id="PTHR10545:SF29">
    <property type="entry name" value="GH14572P-RELATED"/>
    <property type="match status" value="1"/>
</dbReference>
<feature type="domain" description="N-acetyltransferase" evidence="4">
    <location>
        <begin position="6"/>
        <end position="163"/>
    </location>
</feature>
<dbReference type="InterPro" id="IPR000182">
    <property type="entry name" value="GNAT_dom"/>
</dbReference>